<evidence type="ECO:0000313" key="1">
    <source>
        <dbReference type="EMBL" id="BFP46543.1"/>
    </source>
</evidence>
<organism evidence="1">
    <name type="scientific">Kitasatospora sp. CMC57</name>
    <dbReference type="NCBI Taxonomy" id="3231513"/>
    <lineage>
        <taxon>Bacteria</taxon>
        <taxon>Bacillati</taxon>
        <taxon>Actinomycetota</taxon>
        <taxon>Actinomycetes</taxon>
        <taxon>Kitasatosporales</taxon>
        <taxon>Streptomycetaceae</taxon>
        <taxon>Kitasatospora</taxon>
    </lineage>
</organism>
<dbReference type="RefSeq" id="WP_407988946.1">
    <property type="nucleotide sequence ID" value="NZ_AP035881.2"/>
</dbReference>
<proteinExistence type="predicted"/>
<dbReference type="AlphaFoldDB" id="A0AB33JUP2"/>
<dbReference type="EMBL" id="AP035881">
    <property type="protein sequence ID" value="BFP46543.1"/>
    <property type="molecule type" value="Genomic_DNA"/>
</dbReference>
<gene>
    <name evidence="1" type="ORF">KCMC57_29110</name>
</gene>
<accession>A0AB33JUP2</accession>
<dbReference type="Pfam" id="PF11662">
    <property type="entry name" value="DUF3263"/>
    <property type="match status" value="1"/>
</dbReference>
<name>A0AB33JUP2_9ACTN</name>
<reference evidence="1" key="1">
    <citation type="submission" date="2024-07" db="EMBL/GenBank/DDBJ databases">
        <title>Complete genome sequences of cellulolytic bacteria, Kitasatospora sp. CMC57 and Streptomyces sp. CMC78, isolated from Japanese agricultural soil.</title>
        <authorList>
            <person name="Hashimoto T."/>
            <person name="Ito M."/>
            <person name="Iwamoto M."/>
            <person name="Fukahori D."/>
            <person name="Shoda T."/>
            <person name="Sakoda M."/>
            <person name="Morohoshi T."/>
            <person name="Mitsuboshi M."/>
            <person name="Nishizawa T."/>
        </authorList>
    </citation>
    <scope>NUCLEOTIDE SEQUENCE</scope>
    <source>
        <strain evidence="1">CMC57</strain>
    </source>
</reference>
<dbReference type="InterPro" id="IPR021678">
    <property type="entry name" value="DUF3263"/>
</dbReference>
<protein>
    <submittedName>
        <fullName evidence="1">DUF3263 domain-containing protein</fullName>
    </submittedName>
</protein>
<sequence length="75" mass="8867">MSELTERELAVLALESRTWRTTGAKERAVREELDLSATRYYQILNRLLDRQEALAQAPVLVNRLRRVRETKRAER</sequence>